<feature type="compositionally biased region" description="Basic and acidic residues" evidence="1">
    <location>
        <begin position="339"/>
        <end position="352"/>
    </location>
</feature>
<proteinExistence type="predicted"/>
<feature type="region of interest" description="Disordered" evidence="1">
    <location>
        <begin position="339"/>
        <end position="360"/>
    </location>
</feature>
<evidence type="ECO:0000313" key="2">
    <source>
        <dbReference type="EMBL" id="GJS62397.1"/>
    </source>
</evidence>
<feature type="region of interest" description="Disordered" evidence="1">
    <location>
        <begin position="156"/>
        <end position="199"/>
    </location>
</feature>
<accession>A0ABQ4XC65</accession>
<keyword evidence="3" id="KW-1185">Reference proteome</keyword>
<evidence type="ECO:0000256" key="1">
    <source>
        <dbReference type="SAM" id="MobiDB-lite"/>
    </source>
</evidence>
<dbReference type="EMBL" id="BQNB010009358">
    <property type="protein sequence ID" value="GJS62397.1"/>
    <property type="molecule type" value="Genomic_DNA"/>
</dbReference>
<organism evidence="2 3">
    <name type="scientific">Tanacetum coccineum</name>
    <dbReference type="NCBI Taxonomy" id="301880"/>
    <lineage>
        <taxon>Eukaryota</taxon>
        <taxon>Viridiplantae</taxon>
        <taxon>Streptophyta</taxon>
        <taxon>Embryophyta</taxon>
        <taxon>Tracheophyta</taxon>
        <taxon>Spermatophyta</taxon>
        <taxon>Magnoliopsida</taxon>
        <taxon>eudicotyledons</taxon>
        <taxon>Gunneridae</taxon>
        <taxon>Pentapetalae</taxon>
        <taxon>asterids</taxon>
        <taxon>campanulids</taxon>
        <taxon>Asterales</taxon>
        <taxon>Asteraceae</taxon>
        <taxon>Asteroideae</taxon>
        <taxon>Anthemideae</taxon>
        <taxon>Anthemidinae</taxon>
        <taxon>Tanacetum</taxon>
    </lineage>
</organism>
<protein>
    <recommendedName>
        <fullName evidence="4">Transposase (Putative), gypsy type</fullName>
    </recommendedName>
</protein>
<evidence type="ECO:0000313" key="3">
    <source>
        <dbReference type="Proteomes" id="UP001151760"/>
    </source>
</evidence>
<gene>
    <name evidence="2" type="ORF">Tco_0657181</name>
</gene>
<dbReference type="Proteomes" id="UP001151760">
    <property type="component" value="Unassembled WGS sequence"/>
</dbReference>
<reference evidence="2" key="2">
    <citation type="submission" date="2022-01" db="EMBL/GenBank/DDBJ databases">
        <authorList>
            <person name="Yamashiro T."/>
            <person name="Shiraishi A."/>
            <person name="Satake H."/>
            <person name="Nakayama K."/>
        </authorList>
    </citation>
    <scope>NUCLEOTIDE SEQUENCE</scope>
</reference>
<evidence type="ECO:0008006" key="4">
    <source>
        <dbReference type="Google" id="ProtNLM"/>
    </source>
</evidence>
<name>A0ABQ4XC65_9ASTR</name>
<reference evidence="2" key="1">
    <citation type="journal article" date="2022" name="Int. J. Mol. Sci.">
        <title>Draft Genome of Tanacetum Coccineum: Genomic Comparison of Closely Related Tanacetum-Family Plants.</title>
        <authorList>
            <person name="Yamashiro T."/>
            <person name="Shiraishi A."/>
            <person name="Nakayama K."/>
            <person name="Satake H."/>
        </authorList>
    </citation>
    <scope>NUCLEOTIDE SEQUENCE</scope>
</reference>
<sequence length="605" mass="67839">MGRDTIQLEDAVINKLIRVSSPEVPSEYGYQRACILSCLAQRNLSWSFGGQSRCLHQVFRICKLSYPHFTIPLRHPWSLPNSSFTIVSDRRSQKLEQSILLGRRENVPHRRRMAHKRPKGWDAIRRLLFRGRHNSIEHTPYGLVQLDRAPNPYQDMEDTTVASRSSGTPFALEKSPLDFANESPPPLKSERDGMEDQVQDGLSREILPVENPTTTETANAPPKVVEEGGSCCLPSCTEYPQRESLASIGLEAGSTFFTPVTQETPADAKSVSDPDLLSYAQPQSHLERDENGHRDPHWKCCYHRGARLDFCEESRVREIGLLSIRGRVARRYLSARVKRDQQLPPGHPERVPRHGRSHSTAGTKNLEALLEAKLSQQVSNLQAQVIGEEKIKAAFEEFKKYEDDKVEQRCAKMDARLDKLSVDFDEELFPHMLTIIVGRRWVIGHGLRLADMKCSESLKLSQAFANVVSAGLVKGMSEGLKHGIDHGKAGRDLAAVEAYDPEANSKDPWAFKEEFLLEDAIAANIIRAEKKKKCRVVCHTHGVGFAHHAKSDGIPLSVPIVASQGLAILLMDAATQTEVAREEGEPHPRLQRSISLPPFYNLECK</sequence>
<comment type="caution">
    <text evidence="2">The sequence shown here is derived from an EMBL/GenBank/DDBJ whole genome shotgun (WGS) entry which is preliminary data.</text>
</comment>